<reference evidence="6 7" key="1">
    <citation type="submission" date="2016-11" db="EMBL/GenBank/DDBJ databases">
        <authorList>
            <person name="Jaros S."/>
            <person name="Januszkiewicz K."/>
            <person name="Wedrychowicz H."/>
        </authorList>
    </citation>
    <scope>NUCLEOTIDE SEQUENCE [LARGE SCALE GENOMIC DNA]</scope>
    <source>
        <strain evidence="6 7">DSM 24574</strain>
    </source>
</reference>
<dbReference type="GO" id="GO:0005829">
    <property type="term" value="C:cytosol"/>
    <property type="evidence" value="ECO:0007669"/>
    <property type="project" value="TreeGrafter"/>
</dbReference>
<keyword evidence="3 6" id="KW-0418">Kinase</keyword>
<feature type="domain" description="Carbohydrate kinase FGGY N-terminal" evidence="4">
    <location>
        <begin position="2"/>
        <end position="221"/>
    </location>
</feature>
<protein>
    <submittedName>
        <fullName evidence="6">Sugar (Pentulose or hexulose) kinase</fullName>
    </submittedName>
</protein>
<evidence type="ECO:0000259" key="5">
    <source>
        <dbReference type="Pfam" id="PF21546"/>
    </source>
</evidence>
<evidence type="ECO:0000256" key="2">
    <source>
        <dbReference type="ARBA" id="ARBA00022679"/>
    </source>
</evidence>
<evidence type="ECO:0000313" key="6">
    <source>
        <dbReference type="EMBL" id="SHH48273.1"/>
    </source>
</evidence>
<evidence type="ECO:0000259" key="4">
    <source>
        <dbReference type="Pfam" id="PF00370"/>
    </source>
</evidence>
<name>A0A1M5TD53_9BACT</name>
<dbReference type="STRING" id="947013.SAMN04488109_3981"/>
<gene>
    <name evidence="6" type="ORF">SAMN04488109_3981</name>
</gene>
<evidence type="ECO:0000256" key="1">
    <source>
        <dbReference type="ARBA" id="ARBA00009156"/>
    </source>
</evidence>
<dbReference type="PANTHER" id="PTHR10196">
    <property type="entry name" value="SUGAR KINASE"/>
    <property type="match status" value="1"/>
</dbReference>
<dbReference type="CDD" id="cd07772">
    <property type="entry name" value="ASKHA_NBD_FGGY_NaCK-like"/>
    <property type="match status" value="1"/>
</dbReference>
<feature type="domain" description="Carbohydrate kinase FGGY C-terminal" evidence="5">
    <location>
        <begin position="240"/>
        <end position="426"/>
    </location>
</feature>
<dbReference type="Pfam" id="PF21546">
    <property type="entry name" value="FGGY_C_2"/>
    <property type="match status" value="1"/>
</dbReference>
<keyword evidence="2" id="KW-0808">Transferase</keyword>
<dbReference type="GO" id="GO:0004856">
    <property type="term" value="F:D-xylulokinase activity"/>
    <property type="evidence" value="ECO:0007669"/>
    <property type="project" value="TreeGrafter"/>
</dbReference>
<dbReference type="InterPro" id="IPR043129">
    <property type="entry name" value="ATPase_NBD"/>
</dbReference>
<dbReference type="InterPro" id="IPR018484">
    <property type="entry name" value="FGGY_N"/>
</dbReference>
<comment type="similarity">
    <text evidence="1">Belongs to the FGGY kinase family.</text>
</comment>
<dbReference type="GO" id="GO:0005997">
    <property type="term" value="P:xylulose metabolic process"/>
    <property type="evidence" value="ECO:0007669"/>
    <property type="project" value="TreeGrafter"/>
</dbReference>
<dbReference type="AlphaFoldDB" id="A0A1M5TD53"/>
<proteinExistence type="inferred from homology"/>
<organism evidence="6 7">
    <name type="scientific">Chryseolinea serpens</name>
    <dbReference type="NCBI Taxonomy" id="947013"/>
    <lineage>
        <taxon>Bacteria</taxon>
        <taxon>Pseudomonadati</taxon>
        <taxon>Bacteroidota</taxon>
        <taxon>Cytophagia</taxon>
        <taxon>Cytophagales</taxon>
        <taxon>Fulvivirgaceae</taxon>
        <taxon>Chryseolinea</taxon>
    </lineage>
</organism>
<dbReference type="Gene3D" id="3.30.420.40">
    <property type="match status" value="2"/>
</dbReference>
<dbReference type="SUPFAM" id="SSF53067">
    <property type="entry name" value="Actin-like ATPase domain"/>
    <property type="match status" value="2"/>
</dbReference>
<dbReference type="PANTHER" id="PTHR10196:SF57">
    <property type="entry name" value="XYLULOSE KINASE"/>
    <property type="match status" value="1"/>
</dbReference>
<dbReference type="EMBL" id="FQWQ01000003">
    <property type="protein sequence ID" value="SHH48273.1"/>
    <property type="molecule type" value="Genomic_DNA"/>
</dbReference>
<evidence type="ECO:0000313" key="7">
    <source>
        <dbReference type="Proteomes" id="UP000184212"/>
    </source>
</evidence>
<keyword evidence="7" id="KW-1185">Reference proteome</keyword>
<dbReference type="Pfam" id="PF00370">
    <property type="entry name" value="FGGY_N"/>
    <property type="match status" value="1"/>
</dbReference>
<dbReference type="InterPro" id="IPR049382">
    <property type="entry name" value="FGGY_C_2"/>
</dbReference>
<sequence>MIFDVGKTNKKILLFDTHYRLVFESSVQLPEIKDEDGFPCEDVHALTNWIKVAFEKILSDERFEVKAVNFSAYGASFVYVDENLYPVLTLYNYLKPYPDSQKTTFYEQYEGETEFSKTTASPVLGSLNSGMQLFRLKKERPEIFAKIKYALHLPQYLSSIITKAAYSEITSIGCHTNLWNFKSNGYHDWVFQEGIKEKLPPILKSDESFSLSHRDTQIAVGIGLHDSSSALIPYLASFHEPFVLLSTGTWCISLNPFNNSTLSTQELENDCLCYLTYKGQPVKASRLFAGYEHEQKVRQLADQYNVSVDRITKTEYNSSATSMVISDGVLRKTKKVTSQLHPSDINELEEAEKAYHELIIEIVQKQMISTKLVLQGNIVKRIFIDGGFSKNNIYMNLMAAVFPEIEIYAASIAQASALGAALAIHRHWNNNSMPTELIDLKFFKDATID</sequence>
<evidence type="ECO:0000256" key="3">
    <source>
        <dbReference type="ARBA" id="ARBA00022777"/>
    </source>
</evidence>
<dbReference type="Proteomes" id="UP000184212">
    <property type="component" value="Unassembled WGS sequence"/>
</dbReference>
<accession>A0A1M5TD53</accession>